<keyword evidence="5" id="KW-1185">Reference proteome</keyword>
<dbReference type="InterPro" id="IPR014710">
    <property type="entry name" value="RmlC-like_jellyroll"/>
</dbReference>
<evidence type="ECO:0000256" key="1">
    <source>
        <dbReference type="ARBA" id="ARBA00008416"/>
    </source>
</evidence>
<dbReference type="Proteomes" id="UP001055658">
    <property type="component" value="Chromosome"/>
</dbReference>
<dbReference type="Gene3D" id="2.60.120.10">
    <property type="entry name" value="Jelly Rolls"/>
    <property type="match status" value="1"/>
</dbReference>
<dbReference type="SUPFAM" id="SSF51182">
    <property type="entry name" value="RmlC-like cupins"/>
    <property type="match status" value="1"/>
</dbReference>
<name>A0ABY4VEC0_9GAMM</name>
<comment type="similarity">
    <text evidence="1 2">Belongs to the pirin family.</text>
</comment>
<dbReference type="PANTHER" id="PTHR43212:SF3">
    <property type="entry name" value="QUERCETIN 2,3-DIOXYGENASE"/>
    <property type="match status" value="1"/>
</dbReference>
<gene>
    <name evidence="4" type="ORF">MJO52_04200</name>
</gene>
<dbReference type="InterPro" id="IPR003829">
    <property type="entry name" value="Pirin_N_dom"/>
</dbReference>
<accession>A0ABY4VEC0</accession>
<reference evidence="4" key="1">
    <citation type="submission" date="2022-02" db="EMBL/GenBank/DDBJ databases">
        <title>Coral-associated bacteria.</title>
        <authorList>
            <person name="Tang K."/>
            <person name="Wang X."/>
        </authorList>
    </citation>
    <scope>NUCLEOTIDE SEQUENCE</scope>
    <source>
        <strain evidence="4">SCSIO 43006</strain>
    </source>
</reference>
<organism evidence="4 5">
    <name type="scientific">Microbulbifer variabilis</name>
    <dbReference type="NCBI Taxonomy" id="266805"/>
    <lineage>
        <taxon>Bacteria</taxon>
        <taxon>Pseudomonadati</taxon>
        <taxon>Pseudomonadota</taxon>
        <taxon>Gammaproteobacteria</taxon>
        <taxon>Cellvibrionales</taxon>
        <taxon>Microbulbiferaceae</taxon>
        <taxon>Microbulbifer</taxon>
    </lineage>
</organism>
<dbReference type="InterPro" id="IPR012093">
    <property type="entry name" value="Pirin"/>
</dbReference>
<proteinExistence type="inferred from homology"/>
<evidence type="ECO:0000259" key="3">
    <source>
        <dbReference type="Pfam" id="PF02678"/>
    </source>
</evidence>
<dbReference type="RefSeq" id="WP_252084699.1">
    <property type="nucleotide sequence ID" value="NZ_CP092418.1"/>
</dbReference>
<sequence>MKILKRDSLPLGGFAGLTEHRLVMDSQVFGPHKHPHTSEGLDNFVYLADARFNPKGETGMHPHREIDVISVMVDGRIQHEGSLEHGKGLDKGGVQVQRAGGQGFTHNEMNPDCKKNRMIQLWALPPVSGQAAGYKYYRPGQNKVTRVYGGRDDQTVTFDNSTIIEIANLNADEQISFNGETLVYLTNGWGIFSEAEQKESVKDGDLIRSHSGKLIADVNTSAIVIRKLNH</sequence>
<dbReference type="EMBL" id="CP092418">
    <property type="protein sequence ID" value="USD22340.1"/>
    <property type="molecule type" value="Genomic_DNA"/>
</dbReference>
<feature type="domain" description="Pirin N-terminal" evidence="3">
    <location>
        <begin position="55"/>
        <end position="122"/>
    </location>
</feature>
<evidence type="ECO:0000313" key="5">
    <source>
        <dbReference type="Proteomes" id="UP001055658"/>
    </source>
</evidence>
<dbReference type="InterPro" id="IPR011051">
    <property type="entry name" value="RmlC_Cupin_sf"/>
</dbReference>
<dbReference type="Pfam" id="PF02678">
    <property type="entry name" value="Pirin"/>
    <property type="match status" value="1"/>
</dbReference>
<evidence type="ECO:0000313" key="4">
    <source>
        <dbReference type="EMBL" id="USD22340.1"/>
    </source>
</evidence>
<protein>
    <submittedName>
        <fullName evidence="4">Pirin family protein</fullName>
    </submittedName>
</protein>
<evidence type="ECO:0000256" key="2">
    <source>
        <dbReference type="RuleBase" id="RU003457"/>
    </source>
</evidence>
<dbReference type="PANTHER" id="PTHR43212">
    <property type="entry name" value="QUERCETIN 2,3-DIOXYGENASE"/>
    <property type="match status" value="1"/>
</dbReference>